<keyword evidence="3 7" id="KW-0347">Helicase</keyword>
<dbReference type="PROSITE" id="PS51195">
    <property type="entry name" value="Q_MOTIF"/>
    <property type="match status" value="1"/>
</dbReference>
<dbReference type="SUPFAM" id="SSF52540">
    <property type="entry name" value="P-loop containing nucleoside triphosphate hydrolases"/>
    <property type="match status" value="1"/>
</dbReference>
<comment type="catalytic activity">
    <reaction evidence="7">
        <text>ATP + H2O = ADP + phosphate + H(+)</text>
        <dbReference type="Rhea" id="RHEA:13065"/>
        <dbReference type="ChEBI" id="CHEBI:15377"/>
        <dbReference type="ChEBI" id="CHEBI:15378"/>
        <dbReference type="ChEBI" id="CHEBI:30616"/>
        <dbReference type="ChEBI" id="CHEBI:43474"/>
        <dbReference type="ChEBI" id="CHEBI:456216"/>
        <dbReference type="EC" id="3.6.4.13"/>
    </reaction>
</comment>
<keyword evidence="1 7" id="KW-0547">Nucleotide-binding</keyword>
<comment type="function">
    <text evidence="7">RNA helicase.</text>
</comment>
<dbReference type="Pfam" id="PF00270">
    <property type="entry name" value="DEAD"/>
    <property type="match status" value="1"/>
</dbReference>
<evidence type="ECO:0000256" key="8">
    <source>
        <dbReference type="SAM" id="MobiDB-lite"/>
    </source>
</evidence>
<feature type="domain" description="Helicase ATP-binding" evidence="9">
    <location>
        <begin position="137"/>
        <end position="325"/>
    </location>
</feature>
<dbReference type="InterPro" id="IPR027417">
    <property type="entry name" value="P-loop_NTPase"/>
</dbReference>
<dbReference type="PANTHER" id="PTHR24031">
    <property type="entry name" value="RNA HELICASE"/>
    <property type="match status" value="1"/>
</dbReference>
<dbReference type="CDD" id="cd17946">
    <property type="entry name" value="DEADc_DDX24"/>
    <property type="match status" value="1"/>
</dbReference>
<dbReference type="Pfam" id="PF00271">
    <property type="entry name" value="Helicase_C"/>
    <property type="match status" value="1"/>
</dbReference>
<proteinExistence type="inferred from homology"/>
<evidence type="ECO:0000259" key="11">
    <source>
        <dbReference type="PROSITE" id="PS51195"/>
    </source>
</evidence>
<evidence type="ECO:0000256" key="1">
    <source>
        <dbReference type="ARBA" id="ARBA00022741"/>
    </source>
</evidence>
<feature type="domain" description="Helicase C-terminal" evidence="10">
    <location>
        <begin position="371"/>
        <end position="521"/>
    </location>
</feature>
<keyword evidence="2 7" id="KW-0378">Hydrolase</keyword>
<dbReference type="EC" id="3.6.4.13" evidence="7"/>
<accession>A0ABD2P8U6</accession>
<keyword evidence="13" id="KW-1185">Reference proteome</keyword>
<dbReference type="InterPro" id="IPR014001">
    <property type="entry name" value="Helicase_ATP-bd"/>
</dbReference>
<dbReference type="SMART" id="SM00490">
    <property type="entry name" value="HELICc"/>
    <property type="match status" value="1"/>
</dbReference>
<evidence type="ECO:0000313" key="12">
    <source>
        <dbReference type="EMBL" id="KAL3287434.1"/>
    </source>
</evidence>
<organism evidence="12 13">
    <name type="scientific">Cryptolaemus montrouzieri</name>
    <dbReference type="NCBI Taxonomy" id="559131"/>
    <lineage>
        <taxon>Eukaryota</taxon>
        <taxon>Metazoa</taxon>
        <taxon>Ecdysozoa</taxon>
        <taxon>Arthropoda</taxon>
        <taxon>Hexapoda</taxon>
        <taxon>Insecta</taxon>
        <taxon>Pterygota</taxon>
        <taxon>Neoptera</taxon>
        <taxon>Endopterygota</taxon>
        <taxon>Coleoptera</taxon>
        <taxon>Polyphaga</taxon>
        <taxon>Cucujiformia</taxon>
        <taxon>Coccinelloidea</taxon>
        <taxon>Coccinellidae</taxon>
        <taxon>Scymninae</taxon>
        <taxon>Scymnini</taxon>
        <taxon>Cryptolaemus</taxon>
    </lineage>
</organism>
<evidence type="ECO:0000259" key="9">
    <source>
        <dbReference type="PROSITE" id="PS51192"/>
    </source>
</evidence>
<reference evidence="12 13" key="1">
    <citation type="journal article" date="2021" name="BMC Biol.">
        <title>Horizontally acquired antibacterial genes associated with adaptive radiation of ladybird beetles.</title>
        <authorList>
            <person name="Li H.S."/>
            <person name="Tang X.F."/>
            <person name="Huang Y.H."/>
            <person name="Xu Z.Y."/>
            <person name="Chen M.L."/>
            <person name="Du X.Y."/>
            <person name="Qiu B.Y."/>
            <person name="Chen P.T."/>
            <person name="Zhang W."/>
            <person name="Slipinski A."/>
            <person name="Escalona H.E."/>
            <person name="Waterhouse R.M."/>
            <person name="Zwick A."/>
            <person name="Pang H."/>
        </authorList>
    </citation>
    <scope>NUCLEOTIDE SEQUENCE [LARGE SCALE GENOMIC DNA]</scope>
    <source>
        <strain evidence="12">SYSU2018</strain>
    </source>
</reference>
<dbReference type="SMART" id="SM00487">
    <property type="entry name" value="DEXDc"/>
    <property type="match status" value="1"/>
</dbReference>
<dbReference type="GO" id="GO:0005524">
    <property type="term" value="F:ATP binding"/>
    <property type="evidence" value="ECO:0007669"/>
    <property type="project" value="UniProtKB-UniRule"/>
</dbReference>
<evidence type="ECO:0000256" key="7">
    <source>
        <dbReference type="RuleBase" id="RU365068"/>
    </source>
</evidence>
<dbReference type="AlphaFoldDB" id="A0ABD2P8U6"/>
<evidence type="ECO:0000256" key="5">
    <source>
        <dbReference type="ARBA" id="ARBA00022884"/>
    </source>
</evidence>
<feature type="region of interest" description="Disordered" evidence="8">
    <location>
        <begin position="60"/>
        <end position="91"/>
    </location>
</feature>
<dbReference type="InterPro" id="IPR014014">
    <property type="entry name" value="RNA_helicase_DEAD_Q_motif"/>
</dbReference>
<name>A0ABD2P8U6_9CUCU</name>
<dbReference type="GO" id="GO:0016787">
    <property type="term" value="F:hydrolase activity"/>
    <property type="evidence" value="ECO:0007669"/>
    <property type="project" value="UniProtKB-KW"/>
</dbReference>
<protein>
    <recommendedName>
        <fullName evidence="7">ATP-dependent RNA helicase</fullName>
        <ecNumber evidence="7">3.6.4.13</ecNumber>
    </recommendedName>
</protein>
<dbReference type="EMBL" id="JABFTP020000185">
    <property type="protein sequence ID" value="KAL3287434.1"/>
    <property type="molecule type" value="Genomic_DNA"/>
</dbReference>
<comment type="caution">
    <text evidence="12">The sequence shown here is derived from an EMBL/GenBank/DDBJ whole genome shotgun (WGS) entry which is preliminary data.</text>
</comment>
<evidence type="ECO:0000256" key="2">
    <source>
        <dbReference type="ARBA" id="ARBA00022801"/>
    </source>
</evidence>
<dbReference type="PROSITE" id="PS51194">
    <property type="entry name" value="HELICASE_CTER"/>
    <property type="match status" value="1"/>
</dbReference>
<keyword evidence="4 7" id="KW-0067">ATP-binding</keyword>
<evidence type="ECO:0000256" key="3">
    <source>
        <dbReference type="ARBA" id="ARBA00022806"/>
    </source>
</evidence>
<gene>
    <name evidence="12" type="ORF">HHI36_001905</name>
</gene>
<dbReference type="GO" id="GO:0003723">
    <property type="term" value="F:RNA binding"/>
    <property type="evidence" value="ECO:0007669"/>
    <property type="project" value="UniProtKB-UniRule"/>
</dbReference>
<dbReference type="CDD" id="cd18787">
    <property type="entry name" value="SF2_C_DEAD"/>
    <property type="match status" value="1"/>
</dbReference>
<comment type="similarity">
    <text evidence="7">Belongs to the DEAD box helicase family.</text>
</comment>
<sequence length="596" mass="67642">MEYNNNLKWKAVPLNGLNDVEGLVGIEECLNYELNFKQTKKSKNKKKLIQSECVSSEKQKQRKCPKKKIKSSSNIHLTPSTTGSTIPNDQSNGIFNDESEDKSMNSWKAYDFPDSILKGLSEQGFSYPTDIQSLTLPSAILGRKDILGAAETGSGKTLAFGLPILNSIIRMKDDVKNVNDEKPLYALILIPTRELAIQVKNHLQKVAKYSGINIAVVVGGLSAEKQERLLNKFPEIVVATPGRLWDLLQLGHEHLSKVNDIRFLVIDETDRMLESGHFKELQNLLEKINADSEARKHRQNFVFSATLTLVHELPKYLMKKKFRGNFEMTSEQKLKKIINLLGITNPKIVDLTHGVGLSQTLTEGRVNCSFQEKDYYVYYFLKKYPGRTIIFCNSIGCVKRLTTLLTLLDCNPLPLHASMAQKQRLKNLERFTENTDSILVATDVAARGLDIPFVEYVLHYQVPRTGENYIHRSGRTARANKQGLTLLLIDSSELQNYIKVCKTLNKNEDIPSFPVEKNCFEAVKQRVNLAREIDKLQLQVKKTNSEAGWFRKVSEEMDIILDDISMKSDLEENSKYKKIASVKAKHLSNLLKNLYS</sequence>
<feature type="compositionally biased region" description="Polar residues" evidence="8">
    <location>
        <begin position="74"/>
        <end position="91"/>
    </location>
</feature>
<dbReference type="PROSITE" id="PS51192">
    <property type="entry name" value="HELICASE_ATP_BIND_1"/>
    <property type="match status" value="1"/>
</dbReference>
<feature type="domain" description="DEAD-box RNA helicase Q" evidence="11">
    <location>
        <begin position="105"/>
        <end position="133"/>
    </location>
</feature>
<comment type="domain">
    <text evidence="7">The Q motif is unique to and characteristic of the DEAD box family of RNA helicases and controls ATP binding and hydrolysis.</text>
</comment>
<feature type="compositionally biased region" description="Basic residues" evidence="8">
    <location>
        <begin position="60"/>
        <end position="70"/>
    </location>
</feature>
<evidence type="ECO:0000256" key="6">
    <source>
        <dbReference type="PROSITE-ProRule" id="PRU00552"/>
    </source>
</evidence>
<evidence type="ECO:0000259" key="10">
    <source>
        <dbReference type="PROSITE" id="PS51194"/>
    </source>
</evidence>
<dbReference type="GO" id="GO:0003724">
    <property type="term" value="F:RNA helicase activity"/>
    <property type="evidence" value="ECO:0007669"/>
    <property type="project" value="UniProtKB-EC"/>
</dbReference>
<dbReference type="Proteomes" id="UP001516400">
    <property type="component" value="Unassembled WGS sequence"/>
</dbReference>
<evidence type="ECO:0000313" key="13">
    <source>
        <dbReference type="Proteomes" id="UP001516400"/>
    </source>
</evidence>
<dbReference type="Gene3D" id="3.40.50.300">
    <property type="entry name" value="P-loop containing nucleotide triphosphate hydrolases"/>
    <property type="match status" value="2"/>
</dbReference>
<keyword evidence="5 7" id="KW-0694">RNA-binding</keyword>
<dbReference type="InterPro" id="IPR011545">
    <property type="entry name" value="DEAD/DEAH_box_helicase_dom"/>
</dbReference>
<dbReference type="InterPro" id="IPR001650">
    <property type="entry name" value="Helicase_C-like"/>
</dbReference>
<feature type="short sequence motif" description="Q motif" evidence="6">
    <location>
        <begin position="105"/>
        <end position="133"/>
    </location>
</feature>
<evidence type="ECO:0000256" key="4">
    <source>
        <dbReference type="ARBA" id="ARBA00022840"/>
    </source>
</evidence>